<dbReference type="InterPro" id="IPR019734">
    <property type="entry name" value="TPR_rpt"/>
</dbReference>
<evidence type="ECO:0000259" key="2">
    <source>
        <dbReference type="PROSITE" id="PS50104"/>
    </source>
</evidence>
<dbReference type="EnsemblMetazoa" id="XM_038189477.1">
    <property type="protein sequence ID" value="XP_038045405.1"/>
    <property type="gene ID" value="LOC119719986"/>
</dbReference>
<reference evidence="3" key="1">
    <citation type="submission" date="2022-11" db="UniProtKB">
        <authorList>
            <consortium name="EnsemblMetazoa"/>
        </authorList>
    </citation>
    <scope>IDENTIFICATION</scope>
</reference>
<dbReference type="SUPFAM" id="SSF48452">
    <property type="entry name" value="TPR-like"/>
    <property type="match status" value="2"/>
</dbReference>
<protein>
    <recommendedName>
        <fullName evidence="2">TIR domain-containing protein</fullName>
    </recommendedName>
</protein>
<dbReference type="PANTHER" id="PTHR16253:SF0">
    <property type="entry name" value="TETRATRICOPEPTIDE REPEAT PROTEIN 22"/>
    <property type="match status" value="1"/>
</dbReference>
<keyword evidence="4" id="KW-1185">Reference proteome</keyword>
<dbReference type="GeneID" id="119719986"/>
<dbReference type="InterPro" id="IPR035897">
    <property type="entry name" value="Toll_tir_struct_dom_sf"/>
</dbReference>
<name>A0A913Z3W5_PATMI</name>
<dbReference type="GO" id="GO:0007165">
    <property type="term" value="P:signal transduction"/>
    <property type="evidence" value="ECO:0007669"/>
    <property type="project" value="InterPro"/>
</dbReference>
<evidence type="ECO:0000313" key="4">
    <source>
        <dbReference type="Proteomes" id="UP000887568"/>
    </source>
</evidence>
<evidence type="ECO:0000313" key="3">
    <source>
        <dbReference type="EnsemblMetazoa" id="XP_038045405.1"/>
    </source>
</evidence>
<dbReference type="RefSeq" id="XP_038045405.1">
    <property type="nucleotide sequence ID" value="XM_038189477.1"/>
</dbReference>
<sequence>MTSTETFGLFLLPLTTNKGHINEILAKRVMAIRTRYLELKKERPERHAIRNLLGVLAFRLGQLEKALEHLNKILSDGEDPNNLNALANKKYVCEKLFMFPEAQQCEQRISELLQDDEGGSSGRCRKLRARSLAEQAFAYSFEPFEESVTFQRYSKSVALYQEATELAGDVISQDEKEDWLFASGMASYTIYTRIRRGGSRQEDSKARFQQAVDKFVQIVQTSEDNILLSDSWRHLGELFEKYRDHAHAHLPVVPDNFQMYVRCPKKCFQEALAASPDNPRIIARYADYLQGNSPSKALDLLNHSIEKDPTVFNIRAYYIRARICMGQYKQKGERSLLEKAEKDLEVTFQYSHTPWHLELMAEVFYLKAKDPHFTESPLDVQNNLQKALIFCAKAVACQDGQNRPDVHKLRGECLCALGQHRVALGCFKRAVECESAARLYRGSADSLALEYEHILRSTPSPIPPDSPLLADMVYWLHQAAQLCLSNHKTLKSLSKLQELPRHWIRFVMYCHDNKHIQKYESIKLAASNQDKSNRRHRSLQRQMSCLDLTEDLNLQGLSMKNRRKSFPGTGDSQAQLRCNSKAPAEDNRQLRVASAPSSQEESSSGREATAADRDGTTSMSNDSVHVDLTDMLPSSVESGDDAKESDTFTLTFARNRKTGKIERIITSPSPPDTTTDDVSSKHVSPPPERPLNQKLPYDFFVIYADTAEEWVLHHLIQELEDSGLKGCFRDRDFPLGRYKLAVYPEFIQSSVCTIIVITADFEKSKDQYSAMAMALELETPVIPLLRDKMDMPIALRGRTHLKAYGAVDWAWLQRDIEQKVTEVNSDAT</sequence>
<feature type="region of interest" description="Disordered" evidence="1">
    <location>
        <begin position="659"/>
        <end position="690"/>
    </location>
</feature>
<dbReference type="SMART" id="SM00028">
    <property type="entry name" value="TPR"/>
    <property type="match status" value="2"/>
</dbReference>
<dbReference type="Proteomes" id="UP000887568">
    <property type="component" value="Unplaced"/>
</dbReference>
<dbReference type="InterPro" id="IPR000157">
    <property type="entry name" value="TIR_dom"/>
</dbReference>
<dbReference type="SUPFAM" id="SSF52200">
    <property type="entry name" value="Toll/Interleukin receptor TIR domain"/>
    <property type="match status" value="1"/>
</dbReference>
<dbReference type="Gene3D" id="3.40.50.10140">
    <property type="entry name" value="Toll/interleukin-1 receptor homology (TIR) domain"/>
    <property type="match status" value="1"/>
</dbReference>
<feature type="compositionally biased region" description="Low complexity" evidence="1">
    <location>
        <begin position="593"/>
        <end position="608"/>
    </location>
</feature>
<dbReference type="OMA" id="NIRAYYI"/>
<dbReference type="AlphaFoldDB" id="A0A913Z3W5"/>
<organism evidence="3 4">
    <name type="scientific">Patiria miniata</name>
    <name type="common">Bat star</name>
    <name type="synonym">Asterina miniata</name>
    <dbReference type="NCBI Taxonomy" id="46514"/>
    <lineage>
        <taxon>Eukaryota</taxon>
        <taxon>Metazoa</taxon>
        <taxon>Echinodermata</taxon>
        <taxon>Eleutherozoa</taxon>
        <taxon>Asterozoa</taxon>
        <taxon>Asteroidea</taxon>
        <taxon>Valvatacea</taxon>
        <taxon>Valvatida</taxon>
        <taxon>Asterinidae</taxon>
        <taxon>Patiria</taxon>
    </lineage>
</organism>
<dbReference type="PROSITE" id="PS50104">
    <property type="entry name" value="TIR"/>
    <property type="match status" value="1"/>
</dbReference>
<proteinExistence type="predicted"/>
<accession>A0A913Z3W5</accession>
<dbReference type="InterPro" id="IPR042342">
    <property type="entry name" value="TTC22"/>
</dbReference>
<dbReference type="InterPro" id="IPR011990">
    <property type="entry name" value="TPR-like_helical_dom_sf"/>
</dbReference>
<evidence type="ECO:0000256" key="1">
    <source>
        <dbReference type="SAM" id="MobiDB-lite"/>
    </source>
</evidence>
<dbReference type="Gene3D" id="1.25.40.10">
    <property type="entry name" value="Tetratricopeptide repeat domain"/>
    <property type="match status" value="2"/>
</dbReference>
<feature type="region of interest" description="Disordered" evidence="1">
    <location>
        <begin position="581"/>
        <end position="623"/>
    </location>
</feature>
<feature type="domain" description="TIR" evidence="2">
    <location>
        <begin position="695"/>
        <end position="816"/>
    </location>
</feature>
<dbReference type="Pfam" id="PF13676">
    <property type="entry name" value="TIR_2"/>
    <property type="match status" value="1"/>
</dbReference>
<dbReference type="PANTHER" id="PTHR16253">
    <property type="entry name" value="TETRATRICOPEPTIDE REPEAT PROTEIN 22"/>
    <property type="match status" value="1"/>
</dbReference>
<dbReference type="OrthoDB" id="9976543at2759"/>